<accession>A0A1H2V6C1</accession>
<dbReference type="InterPro" id="IPR006131">
    <property type="entry name" value="Asp_carbamoyltransf_Asp/Orn-bd"/>
</dbReference>
<dbReference type="InterPro" id="IPR036901">
    <property type="entry name" value="Asp/Orn_carbamoylTrfase_sf"/>
</dbReference>
<feature type="binding site" evidence="7">
    <location>
        <position position="106"/>
    </location>
    <ligand>
        <name>carbamoyl phosphate</name>
        <dbReference type="ChEBI" id="CHEBI:58228"/>
    </ligand>
</feature>
<dbReference type="InterPro" id="IPR006130">
    <property type="entry name" value="Asp/Orn_carbamoylTrfase"/>
</dbReference>
<evidence type="ECO:0000313" key="11">
    <source>
        <dbReference type="Proteomes" id="UP000182379"/>
    </source>
</evidence>
<dbReference type="EC" id="2.1.3.3" evidence="3 7"/>
<dbReference type="InterPro" id="IPR024904">
    <property type="entry name" value="OTCase_ArgI"/>
</dbReference>
<dbReference type="PRINTS" id="PR00100">
    <property type="entry name" value="AOTCASE"/>
</dbReference>
<comment type="catalytic activity">
    <reaction evidence="6 7">
        <text>carbamoyl phosphate + L-ornithine = L-citrulline + phosphate + H(+)</text>
        <dbReference type="Rhea" id="RHEA:19513"/>
        <dbReference type="ChEBI" id="CHEBI:15378"/>
        <dbReference type="ChEBI" id="CHEBI:43474"/>
        <dbReference type="ChEBI" id="CHEBI:46911"/>
        <dbReference type="ChEBI" id="CHEBI:57743"/>
        <dbReference type="ChEBI" id="CHEBI:58228"/>
        <dbReference type="EC" id="2.1.3.3"/>
    </reaction>
</comment>
<dbReference type="PANTHER" id="PTHR45753">
    <property type="entry name" value="ORNITHINE CARBAMOYLTRANSFERASE, MITOCHONDRIAL"/>
    <property type="match status" value="1"/>
</dbReference>
<evidence type="ECO:0000313" key="10">
    <source>
        <dbReference type="EMBL" id="SDW63863.1"/>
    </source>
</evidence>
<feature type="binding site" evidence="7">
    <location>
        <position position="82"/>
    </location>
    <ligand>
        <name>carbamoyl phosphate</name>
        <dbReference type="ChEBI" id="CHEBI:58228"/>
    </ligand>
</feature>
<feature type="binding site" evidence="7">
    <location>
        <begin position="133"/>
        <end position="136"/>
    </location>
    <ligand>
        <name>carbamoyl phosphate</name>
        <dbReference type="ChEBI" id="CHEBI:58228"/>
    </ligand>
</feature>
<dbReference type="GO" id="GO:0005737">
    <property type="term" value="C:cytoplasm"/>
    <property type="evidence" value="ECO:0007669"/>
    <property type="project" value="UniProtKB-SubCell"/>
</dbReference>
<gene>
    <name evidence="10" type="ORF">SAMN05216495_103171</name>
</gene>
<organism evidence="10 11">
    <name type="scientific">Acidaminococcus fermentans</name>
    <dbReference type="NCBI Taxonomy" id="905"/>
    <lineage>
        <taxon>Bacteria</taxon>
        <taxon>Bacillati</taxon>
        <taxon>Bacillota</taxon>
        <taxon>Negativicutes</taxon>
        <taxon>Acidaminococcales</taxon>
        <taxon>Acidaminococcaceae</taxon>
        <taxon>Acidaminococcus</taxon>
    </lineage>
</organism>
<dbReference type="GO" id="GO:0019240">
    <property type="term" value="P:citrulline biosynthetic process"/>
    <property type="evidence" value="ECO:0007669"/>
    <property type="project" value="TreeGrafter"/>
</dbReference>
<dbReference type="PROSITE" id="PS00097">
    <property type="entry name" value="CARBAMOYLTRANSFERASE"/>
    <property type="match status" value="1"/>
</dbReference>
<evidence type="ECO:0000256" key="7">
    <source>
        <dbReference type="HAMAP-Rule" id="MF_01109"/>
    </source>
</evidence>
<proteinExistence type="inferred from homology"/>
<evidence type="ECO:0000256" key="4">
    <source>
        <dbReference type="ARBA" id="ARBA00016634"/>
    </source>
</evidence>
<evidence type="ECO:0000256" key="3">
    <source>
        <dbReference type="ARBA" id="ARBA00013007"/>
    </source>
</evidence>
<feature type="binding site" evidence="7">
    <location>
        <position position="164"/>
    </location>
    <ligand>
        <name>L-ornithine</name>
        <dbReference type="ChEBI" id="CHEBI:46911"/>
    </ligand>
</feature>
<comment type="subcellular location">
    <subcellularLocation>
        <location evidence="7">Cytoplasm</location>
    </subcellularLocation>
</comment>
<dbReference type="Gene3D" id="3.40.50.1370">
    <property type="entry name" value="Aspartate/ornithine carbamoyltransferase"/>
    <property type="match status" value="2"/>
</dbReference>
<feature type="binding site" evidence="7">
    <location>
        <position position="228"/>
    </location>
    <ligand>
        <name>L-ornithine</name>
        <dbReference type="ChEBI" id="CHEBI:46911"/>
    </ligand>
</feature>
<comment type="caution">
    <text evidence="10">The sequence shown here is derived from an EMBL/GenBank/DDBJ whole genome shotgun (WGS) entry which is preliminary data.</text>
</comment>
<dbReference type="NCBIfam" id="NF001986">
    <property type="entry name" value="PRK00779.1"/>
    <property type="match status" value="1"/>
</dbReference>
<dbReference type="HAMAP" id="MF_01109">
    <property type="entry name" value="OTCase"/>
    <property type="match status" value="1"/>
</dbReference>
<protein>
    <recommendedName>
        <fullName evidence="4 7">Ornithine carbamoyltransferase</fullName>
        <shortName evidence="7">OTCase</shortName>
        <ecNumber evidence="3 7">2.1.3.3</ecNumber>
    </recommendedName>
</protein>
<evidence type="ECO:0000256" key="5">
    <source>
        <dbReference type="ARBA" id="ARBA00022679"/>
    </source>
</evidence>
<dbReference type="EMBL" id="FNOP01000003">
    <property type="protein sequence ID" value="SDW63863.1"/>
    <property type="molecule type" value="Genomic_DNA"/>
</dbReference>
<feature type="domain" description="Aspartate/ornithine carbamoyltransferase carbamoyl-P binding" evidence="9">
    <location>
        <begin position="6"/>
        <end position="146"/>
    </location>
</feature>
<dbReference type="Pfam" id="PF02729">
    <property type="entry name" value="OTCace_N"/>
    <property type="match status" value="1"/>
</dbReference>
<evidence type="ECO:0000259" key="9">
    <source>
        <dbReference type="Pfam" id="PF02729"/>
    </source>
</evidence>
<dbReference type="NCBIfam" id="TIGR00658">
    <property type="entry name" value="orni_carb_tr"/>
    <property type="match status" value="1"/>
</dbReference>
<comment type="similarity">
    <text evidence="2 7">Belongs to the aspartate/ornithine carbamoyltransferase superfamily. OTCase family.</text>
</comment>
<sequence>MALRNKDLISIHDLSVGEVATILDVSRKLKKKQKLGEPHEYLKGKTLAMIFSKASTRTRVSFETGFHQLGGHPIYMSEATSQIGRGEPVKDTARVLSRFVDGIMIRTFSHDAVKELADYATVPVINGLTDLLHPCQALTDMFTILEYKDVLKGRKLVYVGDGNNMAHSLMFACAKVGMNMVCASPKGYQPDPHIVAQARMDAAITGCTITVQEDMEDAAKGADVLYTDVWASMGEEAQREERKKALHDYQINQHLLDLARPDAMVLHCLPAHRGEEITDDVIEGPQSAVFDEAENRLHVQKAIMALLMSDAVL</sequence>
<dbReference type="FunFam" id="3.40.50.1370:FF:000008">
    <property type="entry name" value="Ornithine carbamoyltransferase"/>
    <property type="match status" value="1"/>
</dbReference>
<name>A0A1H2V6C1_ACIFE</name>
<feature type="domain" description="Aspartate/ornithine carbamoyltransferase Asp/Orn-binding" evidence="8">
    <location>
        <begin position="152"/>
        <end position="307"/>
    </location>
</feature>
<evidence type="ECO:0000256" key="2">
    <source>
        <dbReference type="ARBA" id="ARBA00007805"/>
    </source>
</evidence>
<evidence type="ECO:0000256" key="6">
    <source>
        <dbReference type="ARBA" id="ARBA00048772"/>
    </source>
</evidence>
<dbReference type="GO" id="GO:0016597">
    <property type="term" value="F:amino acid binding"/>
    <property type="evidence" value="ECO:0007669"/>
    <property type="project" value="InterPro"/>
</dbReference>
<feature type="binding site" evidence="7">
    <location>
        <begin position="268"/>
        <end position="269"/>
    </location>
    <ligand>
        <name>carbamoyl phosphate</name>
        <dbReference type="ChEBI" id="CHEBI:58228"/>
    </ligand>
</feature>
<reference evidence="10 11" key="1">
    <citation type="submission" date="2016-10" db="EMBL/GenBank/DDBJ databases">
        <authorList>
            <person name="Varghese N."/>
            <person name="Submissions S."/>
        </authorList>
    </citation>
    <scope>NUCLEOTIDE SEQUENCE [LARGE SCALE GENOMIC DNA]</scope>
    <source>
        <strain evidence="10 11">WCC6</strain>
    </source>
</reference>
<dbReference type="SUPFAM" id="SSF53671">
    <property type="entry name" value="Aspartate/ornithine carbamoyltransferase"/>
    <property type="match status" value="1"/>
</dbReference>
<feature type="binding site" evidence="7">
    <location>
        <position position="296"/>
    </location>
    <ligand>
        <name>carbamoyl phosphate</name>
        <dbReference type="ChEBI" id="CHEBI:58228"/>
    </ligand>
</feature>
<keyword evidence="7" id="KW-0963">Cytoplasm</keyword>
<feature type="binding site" evidence="7">
    <location>
        <begin position="55"/>
        <end position="58"/>
    </location>
    <ligand>
        <name>carbamoyl phosphate</name>
        <dbReference type="ChEBI" id="CHEBI:58228"/>
    </ligand>
</feature>
<dbReference type="AlphaFoldDB" id="A0A1H2V6C1"/>
<keyword evidence="5 7" id="KW-0808">Transferase</keyword>
<dbReference type="InterPro" id="IPR002292">
    <property type="entry name" value="Orn/put_carbamltrans"/>
</dbReference>
<dbReference type="PRINTS" id="PR00102">
    <property type="entry name" value="OTCASE"/>
</dbReference>
<dbReference type="Pfam" id="PF00185">
    <property type="entry name" value="OTCace"/>
    <property type="match status" value="1"/>
</dbReference>
<feature type="binding site" evidence="7">
    <location>
        <begin position="232"/>
        <end position="233"/>
    </location>
    <ligand>
        <name>L-ornithine</name>
        <dbReference type="ChEBI" id="CHEBI:46911"/>
    </ligand>
</feature>
<comment type="pathway">
    <text evidence="1">Amino-acid biosynthesis; L-arginine biosynthesis; L-arginine from L-ornithine and carbamoyl phosphate: step 1/3.</text>
</comment>
<dbReference type="InterPro" id="IPR006132">
    <property type="entry name" value="Asp/Orn_carbamoyltranf_P-bd"/>
</dbReference>
<dbReference type="GO" id="GO:0004585">
    <property type="term" value="F:ornithine carbamoyltransferase activity"/>
    <property type="evidence" value="ECO:0007669"/>
    <property type="project" value="UniProtKB-UniRule"/>
</dbReference>
<dbReference type="PANTHER" id="PTHR45753:SF3">
    <property type="entry name" value="ORNITHINE TRANSCARBAMYLASE, MITOCHONDRIAL"/>
    <property type="match status" value="1"/>
</dbReference>
<dbReference type="GO" id="GO:0042450">
    <property type="term" value="P:L-arginine biosynthetic process via ornithine"/>
    <property type="evidence" value="ECO:0007669"/>
    <property type="project" value="UniProtKB-UniRule"/>
</dbReference>
<dbReference type="RefSeq" id="WP_074704988.1">
    <property type="nucleotide sequence ID" value="NZ_CAMEFB010000041.1"/>
</dbReference>
<dbReference type="Proteomes" id="UP000182379">
    <property type="component" value="Unassembled WGS sequence"/>
</dbReference>
<evidence type="ECO:0000256" key="1">
    <source>
        <dbReference type="ARBA" id="ARBA00004975"/>
    </source>
</evidence>
<evidence type="ECO:0000259" key="8">
    <source>
        <dbReference type="Pfam" id="PF00185"/>
    </source>
</evidence>